<protein>
    <submittedName>
        <fullName evidence="2">Uncharacterized protein</fullName>
    </submittedName>
</protein>
<feature type="compositionally biased region" description="Basic residues" evidence="1">
    <location>
        <begin position="186"/>
        <end position="202"/>
    </location>
</feature>
<sequence length="393" mass="43398">MAIDKAMAPPVPVVVRHAKPLEMEPPWTGLVFVPAVGSDELSEKLKELYPDLRTLRQRKHKAAIDFLLWELDAMQVPIPVKAGATHINFQSVNNHQSDVNVVSRTPRDSSASQSPYPTSGASGSLSPTLTSPMRSNKDHNSPLPHRPLTPNSGGQHFVFHLGDGRPAHVKTKRKMSKQERISYKETRKRGACGKCRKTKAKCTHQNDPASDQHELEPSRQGTKRANSMDLDTKVSGSLKLPKSEEAPDVHYRISEQPQPGKGPVAFQAQSFDRSASQARVPQQTDTPWSQNARLEGGTDHHVYVPPPILSEDPFQGTSPGHPVTNWRFSPDLPFGSMHQDFPETSAHTRNLFPISHATAGPHGSIMLPSGVGYLDPRQWMLLPDEPVETTEPD</sequence>
<feature type="region of interest" description="Disordered" evidence="1">
    <location>
        <begin position="98"/>
        <end position="298"/>
    </location>
</feature>
<reference evidence="2" key="1">
    <citation type="journal article" date="2020" name="Stud. Mycol.">
        <title>101 Dothideomycetes genomes: a test case for predicting lifestyles and emergence of pathogens.</title>
        <authorList>
            <person name="Haridas S."/>
            <person name="Albert R."/>
            <person name="Binder M."/>
            <person name="Bloem J."/>
            <person name="Labutti K."/>
            <person name="Salamov A."/>
            <person name="Andreopoulos B."/>
            <person name="Baker S."/>
            <person name="Barry K."/>
            <person name="Bills G."/>
            <person name="Bluhm B."/>
            <person name="Cannon C."/>
            <person name="Castanera R."/>
            <person name="Culley D."/>
            <person name="Daum C."/>
            <person name="Ezra D."/>
            <person name="Gonzalez J."/>
            <person name="Henrissat B."/>
            <person name="Kuo A."/>
            <person name="Liang C."/>
            <person name="Lipzen A."/>
            <person name="Lutzoni F."/>
            <person name="Magnuson J."/>
            <person name="Mondo S."/>
            <person name="Nolan M."/>
            <person name="Ohm R."/>
            <person name="Pangilinan J."/>
            <person name="Park H.-J."/>
            <person name="Ramirez L."/>
            <person name="Alfaro M."/>
            <person name="Sun H."/>
            <person name="Tritt A."/>
            <person name="Yoshinaga Y."/>
            <person name="Zwiers L.-H."/>
            <person name="Turgeon B."/>
            <person name="Goodwin S."/>
            <person name="Spatafora J."/>
            <person name="Crous P."/>
            <person name="Grigoriev I."/>
        </authorList>
    </citation>
    <scope>NUCLEOTIDE SEQUENCE</scope>
    <source>
        <strain evidence="2">CBS 627.86</strain>
    </source>
</reference>
<feature type="compositionally biased region" description="Basic and acidic residues" evidence="1">
    <location>
        <begin position="176"/>
        <end position="185"/>
    </location>
</feature>
<accession>A0A6A5Z6S3</accession>
<dbReference type="Proteomes" id="UP000799770">
    <property type="component" value="Unassembled WGS sequence"/>
</dbReference>
<dbReference type="AlphaFoldDB" id="A0A6A5Z6S3"/>
<dbReference type="EMBL" id="ML977324">
    <property type="protein sequence ID" value="KAF2114753.1"/>
    <property type="molecule type" value="Genomic_DNA"/>
</dbReference>
<feature type="compositionally biased region" description="Polar residues" evidence="1">
    <location>
        <begin position="98"/>
        <end position="134"/>
    </location>
</feature>
<feature type="compositionally biased region" description="Polar residues" evidence="1">
    <location>
        <begin position="267"/>
        <end position="292"/>
    </location>
</feature>
<gene>
    <name evidence="2" type="ORF">BDV96DRAFT_84372</name>
</gene>
<evidence type="ECO:0000313" key="2">
    <source>
        <dbReference type="EMBL" id="KAF2114753.1"/>
    </source>
</evidence>
<dbReference type="OrthoDB" id="3794485at2759"/>
<proteinExistence type="predicted"/>
<feature type="compositionally biased region" description="Basic and acidic residues" evidence="1">
    <location>
        <begin position="241"/>
        <end position="253"/>
    </location>
</feature>
<organism evidence="2 3">
    <name type="scientific">Lophiotrema nucula</name>
    <dbReference type="NCBI Taxonomy" id="690887"/>
    <lineage>
        <taxon>Eukaryota</taxon>
        <taxon>Fungi</taxon>
        <taxon>Dikarya</taxon>
        <taxon>Ascomycota</taxon>
        <taxon>Pezizomycotina</taxon>
        <taxon>Dothideomycetes</taxon>
        <taxon>Pleosporomycetidae</taxon>
        <taxon>Pleosporales</taxon>
        <taxon>Lophiotremataceae</taxon>
        <taxon>Lophiotrema</taxon>
    </lineage>
</organism>
<keyword evidence="3" id="KW-1185">Reference proteome</keyword>
<evidence type="ECO:0000256" key="1">
    <source>
        <dbReference type="SAM" id="MobiDB-lite"/>
    </source>
</evidence>
<evidence type="ECO:0000313" key="3">
    <source>
        <dbReference type="Proteomes" id="UP000799770"/>
    </source>
</evidence>
<name>A0A6A5Z6S3_9PLEO</name>